<dbReference type="Gene3D" id="1.10.510.10">
    <property type="entry name" value="Transferase(Phosphotransferase) domain 1"/>
    <property type="match status" value="3"/>
</dbReference>
<gene>
    <name evidence="2" type="ORF">RHS04_07722</name>
</gene>
<dbReference type="AlphaFoldDB" id="A0A8H7H302"/>
<dbReference type="PROSITE" id="PS50011">
    <property type="entry name" value="PROTEIN_KINASE_DOM"/>
    <property type="match status" value="3"/>
</dbReference>
<feature type="domain" description="Protein kinase" evidence="1">
    <location>
        <begin position="632"/>
        <end position="956"/>
    </location>
</feature>
<dbReference type="InterPro" id="IPR011009">
    <property type="entry name" value="Kinase-like_dom_sf"/>
</dbReference>
<feature type="domain" description="Protein kinase" evidence="1">
    <location>
        <begin position="32"/>
        <end position="321"/>
    </location>
</feature>
<dbReference type="InterPro" id="IPR051681">
    <property type="entry name" value="Ser/Thr_Kinases-Pseudokinases"/>
</dbReference>
<dbReference type="InterPro" id="IPR000719">
    <property type="entry name" value="Prot_kinase_dom"/>
</dbReference>
<keyword evidence="2" id="KW-0418">Kinase</keyword>
<dbReference type="PROSITE" id="PS00108">
    <property type="entry name" value="PROTEIN_KINASE_ST"/>
    <property type="match status" value="1"/>
</dbReference>
<evidence type="ECO:0000259" key="1">
    <source>
        <dbReference type="PROSITE" id="PS50011"/>
    </source>
</evidence>
<reference evidence="2" key="1">
    <citation type="submission" date="2020-09" db="EMBL/GenBank/DDBJ databases">
        <title>Comparative genome analyses of four rice-infecting Rhizoctonia solani isolates reveal extensive enrichment of homogalacturonan modification genes.</title>
        <authorList>
            <person name="Lee D.-Y."/>
            <person name="Jeon J."/>
            <person name="Kim K.-T."/>
            <person name="Cheong K."/>
            <person name="Song H."/>
            <person name="Choi G."/>
            <person name="Ko J."/>
            <person name="Opiyo S.O."/>
            <person name="Zuo S."/>
            <person name="Madhav S."/>
            <person name="Lee Y.-H."/>
            <person name="Wang G.-L."/>
        </authorList>
    </citation>
    <scope>NUCLEOTIDE SEQUENCE</scope>
    <source>
        <strain evidence="2">AG1-IA YN-7</strain>
    </source>
</reference>
<sequence>MSRASRISQVFMSPNITVPDISRFVHLNEVAPDRYEEAGFGGSANVFTGKYTREDGHVLKVAVKCIRPKSTDESEEVSKDKINKKVARELSIWQTLNGGRHIVELLGVFCGIKSIPSLVSELCPWNLQEYLERKTPRPKHIKMLTDILCGLDYMHCGLPSGPIAHGDMKLGNILVTPDETAKLCDFGRSHKRGDPRGEVSHSSVLAGTVRYMSPELFDSNLHGPTPAADMWAYGCIALEVMCRIPPYHETADDLEIIRLITNGQPPSDRPKGARASLVNDGLWSALASCWVKYDRRPTPQECLGQILSMMESGDIPASPVLPDLFPGPEGGSIEQWPDEIPDLKTHLELEEGIGTIASSVRANVWIATLVRKFRGTPTVAIKVPRLNTMSTHRHNELEHYCKTNRIDRDFYKRPVSPLVNAYSIYVAELQMCDILCGLHYMHNYPVPIPQGDLTPENILIAFDGTAKISLFSFSRALATLRFGTGLAEQTGLLMAFRWMSPELLLNNCQPTTESDMWAIGCVYYWILTGQVPYSNQREDLAGIQSTRGQPPGTLADVYYGYGWITNGIWRNIGRCWSNDPLQRPSALEFCNMLKELERRKIDWLPAEAEDLSGKVKSIGSDAPLMRYTTVWSQFDRVVGEERLSTTHLEMALYRESTPLPNITSYPHSKAKSAQPEGAQILVFGVPAIWDFIVLFGFSTSSANFTMANQVAMKVVGDGPIDGKATALLASIRRETTIVSQLDHPNIVKFLGIDSSYHQGPAMIFELSSETTLEKLIPELQYNFSKGFKLVKDIISALRYLHEHENGAIAHGDIRPANICVQPNGQAKIKNFSCAFQYIIGQSANGSPLLSAISTPLLPSLYLEPQSYRKMSCDYLNLPTMAGDIWSLGSVILSLFSHTFRHQQPDIYSSQIQEGVSPCDTHKLSVDDTQLPSLVRSMLAYECSERPSAKFVFESLP</sequence>
<dbReference type="GO" id="GO:0004674">
    <property type="term" value="F:protein serine/threonine kinase activity"/>
    <property type="evidence" value="ECO:0007669"/>
    <property type="project" value="TreeGrafter"/>
</dbReference>
<accession>A0A8H7H302</accession>
<dbReference type="InterPro" id="IPR008271">
    <property type="entry name" value="Ser/Thr_kinase_AS"/>
</dbReference>
<evidence type="ECO:0000313" key="2">
    <source>
        <dbReference type="EMBL" id="KAF8672951.1"/>
    </source>
</evidence>
<feature type="domain" description="Protein kinase" evidence="1">
    <location>
        <begin position="304"/>
        <end position="604"/>
    </location>
</feature>
<dbReference type="GO" id="GO:0005524">
    <property type="term" value="F:ATP binding"/>
    <property type="evidence" value="ECO:0007669"/>
    <property type="project" value="InterPro"/>
</dbReference>
<dbReference type="SUPFAM" id="SSF56112">
    <property type="entry name" value="Protein kinase-like (PK-like)"/>
    <property type="match status" value="3"/>
</dbReference>
<evidence type="ECO:0000313" key="3">
    <source>
        <dbReference type="Proteomes" id="UP000650582"/>
    </source>
</evidence>
<proteinExistence type="predicted"/>
<dbReference type="EMBL" id="JACYCC010000173">
    <property type="protein sequence ID" value="KAF8672951.1"/>
    <property type="molecule type" value="Genomic_DNA"/>
</dbReference>
<dbReference type="PANTHER" id="PTHR44329">
    <property type="entry name" value="SERINE/THREONINE-PROTEIN KINASE TNNI3K-RELATED"/>
    <property type="match status" value="1"/>
</dbReference>
<name>A0A8H7H302_9AGAM</name>
<dbReference type="CDD" id="cd00180">
    <property type="entry name" value="PKc"/>
    <property type="match status" value="2"/>
</dbReference>
<keyword evidence="2" id="KW-0808">Transferase</keyword>
<comment type="caution">
    <text evidence="2">The sequence shown here is derived from an EMBL/GenBank/DDBJ whole genome shotgun (WGS) entry which is preliminary data.</text>
</comment>
<dbReference type="SMART" id="SM00220">
    <property type="entry name" value="S_TKc"/>
    <property type="match status" value="1"/>
</dbReference>
<dbReference type="Pfam" id="PF00069">
    <property type="entry name" value="Pkinase"/>
    <property type="match status" value="3"/>
</dbReference>
<protein>
    <submittedName>
        <fullName evidence="2">Protein tyrosine kinase</fullName>
    </submittedName>
</protein>
<organism evidence="2 3">
    <name type="scientific">Rhizoctonia solani</name>
    <dbReference type="NCBI Taxonomy" id="456999"/>
    <lineage>
        <taxon>Eukaryota</taxon>
        <taxon>Fungi</taxon>
        <taxon>Dikarya</taxon>
        <taxon>Basidiomycota</taxon>
        <taxon>Agaricomycotina</taxon>
        <taxon>Agaricomycetes</taxon>
        <taxon>Cantharellales</taxon>
        <taxon>Ceratobasidiaceae</taxon>
        <taxon>Rhizoctonia</taxon>
    </lineage>
</organism>
<dbReference type="Proteomes" id="UP000650582">
    <property type="component" value="Unassembled WGS sequence"/>
</dbReference>